<dbReference type="InterPro" id="IPR011009">
    <property type="entry name" value="Kinase-like_dom_sf"/>
</dbReference>
<protein>
    <submittedName>
        <fullName evidence="2">Aminoglycoside phosphotransferase family protein</fullName>
    </submittedName>
</protein>
<gene>
    <name evidence="2" type="ORF">GCM10009676_15440</name>
</gene>
<comment type="caution">
    <text evidence="2">The sequence shown here is derived from an EMBL/GenBank/DDBJ whole genome shotgun (WGS) entry which is preliminary data.</text>
</comment>
<dbReference type="Gene3D" id="3.90.1200.10">
    <property type="match status" value="1"/>
</dbReference>
<evidence type="ECO:0000313" key="3">
    <source>
        <dbReference type="Proteomes" id="UP001500653"/>
    </source>
</evidence>
<proteinExistence type="predicted"/>
<dbReference type="InterPro" id="IPR002575">
    <property type="entry name" value="Aminoglycoside_PTrfase"/>
</dbReference>
<feature type="domain" description="Aminoglycoside phosphotransferase" evidence="1">
    <location>
        <begin position="50"/>
        <end position="255"/>
    </location>
</feature>
<dbReference type="Proteomes" id="UP001500653">
    <property type="component" value="Unassembled WGS sequence"/>
</dbReference>
<evidence type="ECO:0000259" key="1">
    <source>
        <dbReference type="Pfam" id="PF01636"/>
    </source>
</evidence>
<dbReference type="EMBL" id="BAAALN010000005">
    <property type="protein sequence ID" value="GAA1233065.1"/>
    <property type="molecule type" value="Genomic_DNA"/>
</dbReference>
<dbReference type="SUPFAM" id="SSF56112">
    <property type="entry name" value="Protein kinase-like (PK-like)"/>
    <property type="match status" value="1"/>
</dbReference>
<organism evidence="2 3">
    <name type="scientific">Prauserella halophila</name>
    <dbReference type="NCBI Taxonomy" id="185641"/>
    <lineage>
        <taxon>Bacteria</taxon>
        <taxon>Bacillati</taxon>
        <taxon>Actinomycetota</taxon>
        <taxon>Actinomycetes</taxon>
        <taxon>Pseudonocardiales</taxon>
        <taxon>Pseudonocardiaceae</taxon>
        <taxon>Prauserella</taxon>
    </lineage>
</organism>
<name>A0ABN1W5X2_9PSEU</name>
<sequence length="314" mass="33981">MLSTCDVRSRASGDTIGDVARPLTSAEEVLTVAADEAGLDVTAASLIRDGSNVMYRLQGRIVARVGPTGTGDIAARQIDVSRWLASSGVTVVRALDEVPQPTVVDGRPVTWWYELPEHRPATTAELGAVLREVHALRAPDQLELPRFDPLSGVAERIAAADHVPGDDRACLGKRVEDLRGRLAKVATDGRDGVVHGDAWQGNVAVPVAGGPPILLDLEHVSRGYQDWDLIPVAVDHTDFARVSRADYEEFVTAYGGHDVTTTAAFRVLADSQELRWVAFVLGKAVASAQAARETRHRIACLRGQVDRPWFWTAF</sequence>
<reference evidence="2 3" key="1">
    <citation type="journal article" date="2019" name="Int. J. Syst. Evol. Microbiol.">
        <title>The Global Catalogue of Microorganisms (GCM) 10K type strain sequencing project: providing services to taxonomists for standard genome sequencing and annotation.</title>
        <authorList>
            <consortium name="The Broad Institute Genomics Platform"/>
            <consortium name="The Broad Institute Genome Sequencing Center for Infectious Disease"/>
            <person name="Wu L."/>
            <person name="Ma J."/>
        </authorList>
    </citation>
    <scope>NUCLEOTIDE SEQUENCE [LARGE SCALE GENOMIC DNA]</scope>
    <source>
        <strain evidence="2 3">JCM 13023</strain>
    </source>
</reference>
<keyword evidence="3" id="KW-1185">Reference proteome</keyword>
<evidence type="ECO:0000313" key="2">
    <source>
        <dbReference type="EMBL" id="GAA1233065.1"/>
    </source>
</evidence>
<dbReference type="Pfam" id="PF01636">
    <property type="entry name" value="APH"/>
    <property type="match status" value="1"/>
</dbReference>
<accession>A0ABN1W5X2</accession>